<dbReference type="SUPFAM" id="SSF52540">
    <property type="entry name" value="P-loop containing nucleoside triphosphate hydrolases"/>
    <property type="match status" value="2"/>
</dbReference>
<comment type="cofactor">
    <cofactor evidence="1 10">
        <name>Mg(2+)</name>
        <dbReference type="ChEBI" id="CHEBI:18420"/>
    </cofactor>
</comment>
<dbReference type="Pfam" id="PF01715">
    <property type="entry name" value="IPPT"/>
    <property type="match status" value="1"/>
</dbReference>
<dbReference type="PANTHER" id="PTHR11088:SF60">
    <property type="entry name" value="TRNA DIMETHYLALLYLTRANSFERASE"/>
    <property type="match status" value="1"/>
</dbReference>
<keyword evidence="15" id="KW-1185">Reference proteome</keyword>
<evidence type="ECO:0000256" key="11">
    <source>
        <dbReference type="RuleBase" id="RU003783"/>
    </source>
</evidence>
<dbReference type="Gene3D" id="3.40.50.300">
    <property type="entry name" value="P-loop containing nucleotide triphosphate hydrolases"/>
    <property type="match status" value="1"/>
</dbReference>
<keyword evidence="8 10" id="KW-0460">Magnesium</keyword>
<gene>
    <name evidence="14" type="primary">miaA_1</name>
    <name evidence="10" type="synonym">miaA</name>
    <name evidence="14" type="ORF">DYBT9275_01774</name>
</gene>
<comment type="caution">
    <text evidence="14">The sequence shown here is derived from an EMBL/GenBank/DDBJ whole genome shotgun (WGS) entry which is preliminary data.</text>
</comment>
<dbReference type="AlphaFoldDB" id="A0A916JBU9"/>
<comment type="function">
    <text evidence="2 10 12">Catalyzes the transfer of a dimethylallyl group onto the adenine at position 37 in tRNAs that read codons beginning with uridine, leading to the formation of N6-(dimethylallyl)adenosine (i(6)A).</text>
</comment>
<name>A0A916JBU9_9BACT</name>
<dbReference type="Proteomes" id="UP000680038">
    <property type="component" value="Unassembled WGS sequence"/>
</dbReference>
<keyword evidence="7 10" id="KW-0067">ATP-binding</keyword>
<comment type="caution">
    <text evidence="10">Lacks conserved residue(s) required for the propagation of feature annotation.</text>
</comment>
<evidence type="ECO:0000256" key="1">
    <source>
        <dbReference type="ARBA" id="ARBA00001946"/>
    </source>
</evidence>
<protein>
    <recommendedName>
        <fullName evidence="10">tRNA dimethylallyltransferase</fullName>
        <ecNumber evidence="10">2.5.1.75</ecNumber>
    </recommendedName>
    <alternativeName>
        <fullName evidence="10">Dimethylallyl diphosphate:tRNA dimethylallyltransferase</fullName>
        <shortName evidence="10">DMAPP:tRNA dimethylallyltransferase</shortName>
        <shortName evidence="10">DMATase</shortName>
    </alternativeName>
    <alternativeName>
        <fullName evidence="10">Isopentenyl-diphosphate:tRNA isopentenyltransferase</fullName>
        <shortName evidence="10">IPP transferase</shortName>
        <shortName evidence="10">IPPT</shortName>
        <shortName evidence="10">IPTase</shortName>
    </alternativeName>
</protein>
<dbReference type="GO" id="GO:0052381">
    <property type="term" value="F:tRNA dimethylallyltransferase activity"/>
    <property type="evidence" value="ECO:0007669"/>
    <property type="project" value="UniProtKB-UniRule"/>
</dbReference>
<feature type="site" description="Interaction with substrate tRNA" evidence="10">
    <location>
        <position position="134"/>
    </location>
</feature>
<evidence type="ECO:0000256" key="3">
    <source>
        <dbReference type="ARBA" id="ARBA00005842"/>
    </source>
</evidence>
<dbReference type="EC" id="2.5.1.75" evidence="10"/>
<feature type="binding site" evidence="10">
    <location>
        <begin position="19"/>
        <end position="24"/>
    </location>
    <ligand>
        <name>substrate</name>
    </ligand>
</feature>
<evidence type="ECO:0000256" key="9">
    <source>
        <dbReference type="ARBA" id="ARBA00049563"/>
    </source>
</evidence>
<keyword evidence="6 10" id="KW-0547">Nucleotide-binding</keyword>
<feature type="site" description="Interaction with substrate tRNA" evidence="10">
    <location>
        <position position="111"/>
    </location>
</feature>
<evidence type="ECO:0000256" key="6">
    <source>
        <dbReference type="ARBA" id="ARBA00022741"/>
    </source>
</evidence>
<dbReference type="InterPro" id="IPR018022">
    <property type="entry name" value="IPT"/>
</dbReference>
<sequence length="318" mass="36634">MKNNKDIPGQPLLVILGPTASGKTHLAVQLAARLKGEIISADSRQVYRGMDIGTGKDLDEYDLGNQKISFHLINIRDAGEKYNLNEFVNDFSIVYEKVTGNNKVPIVCGGTGLYIHALLQGYGFVKIPVDEHLRMQLDVLDTGELLIKWEESGKDLGFPADISTRKRLIRNIEIAQYLQRYPEEWIELNRQRQFKAVVFGLIPDVATRRVRISMRLETRLQNGLTEEIERLLSAGIKPEQLIYYGLEYKYVTQYMLGILAFDVMKEKLETEIHRFAKRQMTFFRKMERDGIKIHWLDDTMTENEKIIFVSKTYKAAGQ</sequence>
<comment type="catalytic activity">
    <reaction evidence="9 10 11">
        <text>adenosine(37) in tRNA + dimethylallyl diphosphate = N(6)-dimethylallyladenosine(37) in tRNA + diphosphate</text>
        <dbReference type="Rhea" id="RHEA:26482"/>
        <dbReference type="Rhea" id="RHEA-COMP:10162"/>
        <dbReference type="Rhea" id="RHEA-COMP:10375"/>
        <dbReference type="ChEBI" id="CHEBI:33019"/>
        <dbReference type="ChEBI" id="CHEBI:57623"/>
        <dbReference type="ChEBI" id="CHEBI:74411"/>
        <dbReference type="ChEBI" id="CHEBI:74415"/>
        <dbReference type="EC" id="2.5.1.75"/>
    </reaction>
</comment>
<dbReference type="EMBL" id="CAJRAF010000002">
    <property type="protein sequence ID" value="CAG4997435.1"/>
    <property type="molecule type" value="Genomic_DNA"/>
</dbReference>
<accession>A0A916JBU9</accession>
<dbReference type="HAMAP" id="MF_00185">
    <property type="entry name" value="IPP_trans"/>
    <property type="match status" value="1"/>
</dbReference>
<evidence type="ECO:0000256" key="10">
    <source>
        <dbReference type="HAMAP-Rule" id="MF_00185"/>
    </source>
</evidence>
<dbReference type="RefSeq" id="WP_229252708.1">
    <property type="nucleotide sequence ID" value="NZ_CAJRAF010000002.1"/>
</dbReference>
<evidence type="ECO:0000313" key="14">
    <source>
        <dbReference type="EMBL" id="CAG4997435.1"/>
    </source>
</evidence>
<evidence type="ECO:0000256" key="12">
    <source>
        <dbReference type="RuleBase" id="RU003784"/>
    </source>
</evidence>
<feature type="region of interest" description="Interaction with substrate tRNA" evidence="10">
    <location>
        <begin position="42"/>
        <end position="45"/>
    </location>
</feature>
<keyword evidence="4 10" id="KW-0808">Transferase</keyword>
<dbReference type="GO" id="GO:0006400">
    <property type="term" value="P:tRNA modification"/>
    <property type="evidence" value="ECO:0007669"/>
    <property type="project" value="TreeGrafter"/>
</dbReference>
<evidence type="ECO:0000256" key="13">
    <source>
        <dbReference type="RuleBase" id="RU003785"/>
    </source>
</evidence>
<evidence type="ECO:0000313" key="15">
    <source>
        <dbReference type="Proteomes" id="UP000680038"/>
    </source>
</evidence>
<evidence type="ECO:0000256" key="7">
    <source>
        <dbReference type="ARBA" id="ARBA00022840"/>
    </source>
</evidence>
<dbReference type="PANTHER" id="PTHR11088">
    <property type="entry name" value="TRNA DIMETHYLALLYLTRANSFERASE"/>
    <property type="match status" value="1"/>
</dbReference>
<dbReference type="InterPro" id="IPR027417">
    <property type="entry name" value="P-loop_NTPase"/>
</dbReference>
<reference evidence="14" key="1">
    <citation type="submission" date="2021-04" db="EMBL/GenBank/DDBJ databases">
        <authorList>
            <person name="Rodrigo-Torres L."/>
            <person name="Arahal R. D."/>
            <person name="Lucena T."/>
        </authorList>
    </citation>
    <scope>NUCLEOTIDE SEQUENCE</scope>
    <source>
        <strain evidence="14">CECT 9275</strain>
    </source>
</reference>
<feature type="binding site" evidence="10">
    <location>
        <begin position="17"/>
        <end position="24"/>
    </location>
    <ligand>
        <name>ATP</name>
        <dbReference type="ChEBI" id="CHEBI:30616"/>
    </ligand>
</feature>
<proteinExistence type="inferred from homology"/>
<dbReference type="GO" id="GO:0005524">
    <property type="term" value="F:ATP binding"/>
    <property type="evidence" value="ECO:0007669"/>
    <property type="project" value="UniProtKB-UniRule"/>
</dbReference>
<comment type="similarity">
    <text evidence="3 10 13">Belongs to the IPP transferase family.</text>
</comment>
<evidence type="ECO:0000256" key="5">
    <source>
        <dbReference type="ARBA" id="ARBA00022694"/>
    </source>
</evidence>
<comment type="subunit">
    <text evidence="10">Monomer.</text>
</comment>
<dbReference type="InterPro" id="IPR039657">
    <property type="entry name" value="Dimethylallyltransferase"/>
</dbReference>
<evidence type="ECO:0000256" key="4">
    <source>
        <dbReference type="ARBA" id="ARBA00022679"/>
    </source>
</evidence>
<organism evidence="14 15">
    <name type="scientific">Dyadobacter helix</name>
    <dbReference type="NCBI Taxonomy" id="2822344"/>
    <lineage>
        <taxon>Bacteria</taxon>
        <taxon>Pseudomonadati</taxon>
        <taxon>Bacteroidota</taxon>
        <taxon>Cytophagia</taxon>
        <taxon>Cytophagales</taxon>
        <taxon>Spirosomataceae</taxon>
        <taxon>Dyadobacter</taxon>
    </lineage>
</organism>
<keyword evidence="5 10" id="KW-0819">tRNA processing</keyword>
<evidence type="ECO:0000256" key="2">
    <source>
        <dbReference type="ARBA" id="ARBA00003213"/>
    </source>
</evidence>
<dbReference type="NCBIfam" id="TIGR00174">
    <property type="entry name" value="miaA"/>
    <property type="match status" value="1"/>
</dbReference>
<evidence type="ECO:0000256" key="8">
    <source>
        <dbReference type="ARBA" id="ARBA00022842"/>
    </source>
</evidence>